<evidence type="ECO:0000313" key="2">
    <source>
        <dbReference type="Proteomes" id="UP000636800"/>
    </source>
</evidence>
<reference evidence="1 2" key="1">
    <citation type="journal article" date="2020" name="Nat. Food">
        <title>A phased Vanilla planifolia genome enables genetic improvement of flavour and production.</title>
        <authorList>
            <person name="Hasing T."/>
            <person name="Tang H."/>
            <person name="Brym M."/>
            <person name="Khazi F."/>
            <person name="Huang T."/>
            <person name="Chambers A.H."/>
        </authorList>
    </citation>
    <scope>NUCLEOTIDE SEQUENCE [LARGE SCALE GENOMIC DNA]</scope>
    <source>
        <tissue evidence="1">Leaf</tissue>
    </source>
</reference>
<keyword evidence="2" id="KW-1185">Reference proteome</keyword>
<organism evidence="1 2">
    <name type="scientific">Vanilla planifolia</name>
    <name type="common">Vanilla</name>
    <dbReference type="NCBI Taxonomy" id="51239"/>
    <lineage>
        <taxon>Eukaryota</taxon>
        <taxon>Viridiplantae</taxon>
        <taxon>Streptophyta</taxon>
        <taxon>Embryophyta</taxon>
        <taxon>Tracheophyta</taxon>
        <taxon>Spermatophyta</taxon>
        <taxon>Magnoliopsida</taxon>
        <taxon>Liliopsida</taxon>
        <taxon>Asparagales</taxon>
        <taxon>Orchidaceae</taxon>
        <taxon>Vanilloideae</taxon>
        <taxon>Vanilleae</taxon>
        <taxon>Vanilla</taxon>
    </lineage>
</organism>
<gene>
    <name evidence="1" type="ORF">HPP92_012315</name>
</gene>
<evidence type="ECO:0000313" key="1">
    <source>
        <dbReference type="EMBL" id="KAG0481457.1"/>
    </source>
</evidence>
<dbReference type="Proteomes" id="UP000636800">
    <property type="component" value="Chromosome 5"/>
</dbReference>
<protein>
    <submittedName>
        <fullName evidence="1">Uncharacterized protein</fullName>
    </submittedName>
</protein>
<dbReference type="OrthoDB" id="1860964at2759"/>
<name>A0A835R7H6_VANPL</name>
<dbReference type="AlphaFoldDB" id="A0A835R7H6"/>
<accession>A0A835R7H6</accession>
<comment type="caution">
    <text evidence="1">The sequence shown here is derived from an EMBL/GenBank/DDBJ whole genome shotgun (WGS) entry which is preliminary data.</text>
</comment>
<proteinExistence type="predicted"/>
<sequence length="93" mass="10441">MEFEPLNLDDGGLMMEALALWRLMGRGLSSSSNVTIFGNSKYGPVLVGLSREGQLVELYSVCPTSVLRQWGLRNCKQNNQQSRFILSCVSWQK</sequence>
<dbReference type="EMBL" id="JADCNL010000005">
    <property type="protein sequence ID" value="KAG0481457.1"/>
    <property type="molecule type" value="Genomic_DNA"/>
</dbReference>